<name>A0A1C7M0W4_GRIFR</name>
<dbReference type="GO" id="GO:0008948">
    <property type="term" value="F:oxaloacetate decarboxylase activity"/>
    <property type="evidence" value="ECO:0007669"/>
    <property type="project" value="TreeGrafter"/>
</dbReference>
<dbReference type="GO" id="GO:0047443">
    <property type="term" value="F:4-hydroxy-4-methyl-2-oxoglutarate aldolase activity"/>
    <property type="evidence" value="ECO:0007669"/>
    <property type="project" value="TreeGrafter"/>
</dbReference>
<dbReference type="PANTHER" id="PTHR33254">
    <property type="entry name" value="4-HYDROXY-4-METHYL-2-OXOGLUTARATE ALDOLASE 3-RELATED"/>
    <property type="match status" value="1"/>
</dbReference>
<dbReference type="STRING" id="5627.A0A1C7M0W4"/>
<dbReference type="OrthoDB" id="1476984at2759"/>
<dbReference type="InterPro" id="IPR036704">
    <property type="entry name" value="RraA/RraA-like_sf"/>
</dbReference>
<evidence type="ECO:0000313" key="2">
    <source>
        <dbReference type="EMBL" id="OBZ70560.1"/>
    </source>
</evidence>
<gene>
    <name evidence="2" type="primary">YER010C</name>
    <name evidence="2" type="ORF">A0H81_09079</name>
</gene>
<dbReference type="PANTHER" id="PTHR33254:SF4">
    <property type="entry name" value="4-HYDROXY-4-METHYL-2-OXOGLUTARATE ALDOLASE 3-RELATED"/>
    <property type="match status" value="1"/>
</dbReference>
<keyword evidence="1" id="KW-0479">Metal-binding</keyword>
<dbReference type="Proteomes" id="UP000092993">
    <property type="component" value="Unassembled WGS sequence"/>
</dbReference>
<comment type="cofactor">
    <cofactor evidence="1">
        <name>Mg(2+)</name>
        <dbReference type="ChEBI" id="CHEBI:18420"/>
    </cofactor>
</comment>
<feature type="binding site" evidence="1">
    <location>
        <begin position="132"/>
        <end position="135"/>
    </location>
    <ligand>
        <name>substrate</name>
    </ligand>
</feature>
<feature type="binding site" evidence="1">
    <location>
        <position position="154"/>
    </location>
    <ligand>
        <name>substrate</name>
    </ligand>
</feature>
<dbReference type="SUPFAM" id="SSF89562">
    <property type="entry name" value="RraA-like"/>
    <property type="match status" value="1"/>
</dbReference>
<dbReference type="Gene3D" id="3.50.30.40">
    <property type="entry name" value="Ribonuclease E inhibitor RraA/RraA-like"/>
    <property type="match status" value="1"/>
</dbReference>
<keyword evidence="1" id="KW-0460">Magnesium</keyword>
<feature type="binding site" evidence="1">
    <location>
        <position position="155"/>
    </location>
    <ligand>
        <name>Mg(2+)</name>
        <dbReference type="ChEBI" id="CHEBI:18420"/>
    </ligand>
</feature>
<comment type="caution">
    <text evidence="2">The sequence shown here is derived from an EMBL/GenBank/DDBJ whole genome shotgun (WGS) entry which is preliminary data.</text>
</comment>
<organism evidence="2 3">
    <name type="scientific">Grifola frondosa</name>
    <name type="common">Maitake</name>
    <name type="synonym">Polyporus frondosus</name>
    <dbReference type="NCBI Taxonomy" id="5627"/>
    <lineage>
        <taxon>Eukaryota</taxon>
        <taxon>Fungi</taxon>
        <taxon>Dikarya</taxon>
        <taxon>Basidiomycota</taxon>
        <taxon>Agaricomycotina</taxon>
        <taxon>Agaricomycetes</taxon>
        <taxon>Polyporales</taxon>
        <taxon>Grifolaceae</taxon>
        <taxon>Grifola</taxon>
    </lineage>
</organism>
<accession>A0A1C7M0W4</accession>
<dbReference type="GO" id="GO:0046872">
    <property type="term" value="F:metal ion binding"/>
    <property type="evidence" value="ECO:0007669"/>
    <property type="project" value="UniProtKB-KW"/>
</dbReference>
<dbReference type="InterPro" id="IPR005493">
    <property type="entry name" value="RraA/RraA-like"/>
</dbReference>
<proteinExistence type="predicted"/>
<keyword evidence="3" id="KW-1185">Reference proteome</keyword>
<sequence>MVASSILRLQSVLRTMSSTAAAVHTRTLTSFSTCELSDALIKLGLPHGGHIPDIRMFSPANSSETRVCGPAYTVLMVLASDTAAPKLSAHFVDTAPQGSVIVIDAPPRSVSTSLSPSKPPLTLTEAKNAVWGGLMTAGAQSRGALGVIISGRCRDLAEHRAASFPVFARGNSTLGQSPFTRPSAVNVPLVIAPQGAAQDGSFPAVHIQPGDWMVADEDGIVCVPVDLVTKVVELAAKGREIDERCMQDIKAGKGVQETFKLHRGK</sequence>
<dbReference type="EMBL" id="LUGG01000013">
    <property type="protein sequence ID" value="OBZ70560.1"/>
    <property type="molecule type" value="Genomic_DNA"/>
</dbReference>
<protein>
    <submittedName>
        <fullName evidence="2">4-hydroxy-4-methyl-2-oxoglutarate aldolase</fullName>
    </submittedName>
</protein>
<reference evidence="2 3" key="1">
    <citation type="submission" date="2016-03" db="EMBL/GenBank/DDBJ databases">
        <title>Whole genome sequencing of Grifola frondosa 9006-11.</title>
        <authorList>
            <person name="Min B."/>
            <person name="Park H."/>
            <person name="Kim J.-G."/>
            <person name="Cho H."/>
            <person name="Oh Y.-L."/>
            <person name="Kong W.-S."/>
            <person name="Choi I.-G."/>
        </authorList>
    </citation>
    <scope>NUCLEOTIDE SEQUENCE [LARGE SCALE GENOMIC DNA]</scope>
    <source>
        <strain evidence="2 3">9006-11</strain>
    </source>
</reference>
<dbReference type="OMA" id="FTVRCPP"/>
<dbReference type="Pfam" id="PF03737">
    <property type="entry name" value="RraA-like"/>
    <property type="match status" value="1"/>
</dbReference>
<dbReference type="CDD" id="cd16841">
    <property type="entry name" value="RraA_family"/>
    <property type="match status" value="1"/>
</dbReference>
<dbReference type="AlphaFoldDB" id="A0A1C7M0W4"/>
<evidence type="ECO:0000313" key="3">
    <source>
        <dbReference type="Proteomes" id="UP000092993"/>
    </source>
</evidence>
<evidence type="ECO:0000256" key="1">
    <source>
        <dbReference type="PIRSR" id="PIRSR605493-1"/>
    </source>
</evidence>